<dbReference type="PANTHER" id="PTHR14042">
    <property type="entry name" value="DOPEY-RELATED"/>
    <property type="match status" value="1"/>
</dbReference>
<accession>A0A4C2E4G3</accession>
<dbReference type="Pfam" id="PF24598">
    <property type="entry name" value="DOP1_C"/>
    <property type="match status" value="1"/>
</dbReference>
<dbReference type="Pfam" id="PF24597">
    <property type="entry name" value="TPR_DOP1_M"/>
    <property type="match status" value="1"/>
</dbReference>
<dbReference type="GO" id="GO:0005768">
    <property type="term" value="C:endosome"/>
    <property type="evidence" value="ECO:0007669"/>
    <property type="project" value="TreeGrafter"/>
</dbReference>
<evidence type="ECO:0000256" key="1">
    <source>
        <dbReference type="ARBA" id="ARBA00004395"/>
    </source>
</evidence>
<dbReference type="InterPro" id="IPR056457">
    <property type="entry name" value="DOP1_C"/>
</dbReference>
<dbReference type="GO" id="GO:0000139">
    <property type="term" value="C:Golgi membrane"/>
    <property type="evidence" value="ECO:0007669"/>
    <property type="project" value="UniProtKB-SubCell"/>
</dbReference>
<keyword evidence="11" id="KW-1185">Reference proteome</keyword>
<keyword evidence="2" id="KW-0813">Transport</keyword>
<evidence type="ECO:0000256" key="6">
    <source>
        <dbReference type="ARBA" id="ARBA00046326"/>
    </source>
</evidence>
<feature type="domain" description="DOP1-like C-terminal" evidence="9">
    <location>
        <begin position="1228"/>
        <end position="1654"/>
    </location>
</feature>
<dbReference type="GO" id="GO:0006895">
    <property type="term" value="P:Golgi to endosome transport"/>
    <property type="evidence" value="ECO:0007669"/>
    <property type="project" value="InterPro"/>
</dbReference>
<dbReference type="GO" id="GO:0015031">
    <property type="term" value="P:protein transport"/>
    <property type="evidence" value="ECO:0007669"/>
    <property type="project" value="UniProtKB-KW"/>
</dbReference>
<evidence type="ECO:0000256" key="3">
    <source>
        <dbReference type="ARBA" id="ARBA00022927"/>
    </source>
</evidence>
<gene>
    <name evidence="10" type="ORF">ZYGM_004005</name>
</gene>
<evidence type="ECO:0000256" key="4">
    <source>
        <dbReference type="ARBA" id="ARBA00023034"/>
    </source>
</evidence>
<protein>
    <submittedName>
        <fullName evidence="10">Uncharacterized protein</fullName>
    </submittedName>
</protein>
<dbReference type="Proteomes" id="UP000301737">
    <property type="component" value="Unassembled WGS sequence"/>
</dbReference>
<comment type="caution">
    <text evidence="10">The sequence shown here is derived from an EMBL/GenBank/DDBJ whole genome shotgun (WGS) entry which is preliminary data.</text>
</comment>
<comment type="subcellular location">
    <subcellularLocation>
        <location evidence="1">Golgi apparatus membrane</location>
        <topology evidence="1">Peripheral membrane protein</topology>
    </subcellularLocation>
</comment>
<feature type="domain" description="DOP1-like middle TPR" evidence="8">
    <location>
        <begin position="371"/>
        <end position="556"/>
    </location>
</feature>
<evidence type="ECO:0000256" key="2">
    <source>
        <dbReference type="ARBA" id="ARBA00022448"/>
    </source>
</evidence>
<keyword evidence="5" id="KW-0472">Membrane</keyword>
<comment type="similarity">
    <text evidence="6">Belongs to the DOP1 family.</text>
</comment>
<evidence type="ECO:0000313" key="10">
    <source>
        <dbReference type="EMBL" id="GCE97599.1"/>
    </source>
</evidence>
<dbReference type="GO" id="GO:0005802">
    <property type="term" value="C:trans-Golgi network"/>
    <property type="evidence" value="ECO:0007669"/>
    <property type="project" value="TreeGrafter"/>
</dbReference>
<dbReference type="InterPro" id="IPR007249">
    <property type="entry name" value="DOP1_N"/>
</dbReference>
<dbReference type="Pfam" id="PF04118">
    <property type="entry name" value="Dopey_N"/>
    <property type="match status" value="1"/>
</dbReference>
<name>A0A4C2E4G3_9SACH</name>
<evidence type="ECO:0000259" key="8">
    <source>
        <dbReference type="Pfam" id="PF24597"/>
    </source>
</evidence>
<evidence type="ECO:0000256" key="5">
    <source>
        <dbReference type="ARBA" id="ARBA00023136"/>
    </source>
</evidence>
<dbReference type="InterPro" id="IPR040314">
    <property type="entry name" value="DOP1"/>
</dbReference>
<evidence type="ECO:0000259" key="9">
    <source>
        <dbReference type="Pfam" id="PF24598"/>
    </source>
</evidence>
<dbReference type="InterPro" id="IPR056458">
    <property type="entry name" value="TPR_DOP1_M"/>
</dbReference>
<evidence type="ECO:0000313" key="11">
    <source>
        <dbReference type="Proteomes" id="UP000301737"/>
    </source>
</evidence>
<dbReference type="OrthoDB" id="297643at2759"/>
<organism evidence="10 11">
    <name type="scientific">Zygosaccharomyces mellis</name>
    <dbReference type="NCBI Taxonomy" id="42258"/>
    <lineage>
        <taxon>Eukaryota</taxon>
        <taxon>Fungi</taxon>
        <taxon>Dikarya</taxon>
        <taxon>Ascomycota</taxon>
        <taxon>Saccharomycotina</taxon>
        <taxon>Saccharomycetes</taxon>
        <taxon>Saccharomycetales</taxon>
        <taxon>Saccharomycetaceae</taxon>
        <taxon>Zygosaccharomyces</taxon>
    </lineage>
</organism>
<proteinExistence type="inferred from homology"/>
<dbReference type="EMBL" id="BIMX01000002">
    <property type="protein sequence ID" value="GCE97599.1"/>
    <property type="molecule type" value="Genomic_DNA"/>
</dbReference>
<keyword evidence="4" id="KW-0333">Golgi apparatus</keyword>
<evidence type="ECO:0000259" key="7">
    <source>
        <dbReference type="Pfam" id="PF04118"/>
    </source>
</evidence>
<sequence length="1676" mass="191615">MSLPLKPLTIDSNSKQVDSKEKKFRNNVTRALENFDSVTEWADYIASLGRLLKALQSWTPQFQNIKYYVPSPYQVSRRLASSLSPDLPAGVHQKTLDVYTFIFEKIGQENLAVECNIWIPGILPLMSYASMAVKSHLIEVYENYLVQLPSSTLKLLAKPLLASLLPGIDDESSEFQPVTMNLIETFRKNMDNDSLFWQSCFLVMITSRERRLGGLVWLLKKFPSLNSVPHLVIERNQRLETTGGIDKMNPKELREDAFSTLQPAAKNLLSPEPGLLIRCLVSSLSGDNDLLIKRGIWDLLLQRLHLESPVLNQVISVADKKLLVMACCNTILDKDMSLNRRIWNWLLGPTVASMNNASTATDQSMENSNDYFLKYGFESLVDGLKDMMGTQASVITAINICISLMDRWQIGSLVVPAMFIPLLLATKRFEQNPQVMKISSIFFDTVETNIIWGKIFQYIMDTKDLGFLQFVLFSYNVANEEEIVVRHLPLILLAILSSNEIRDKGLQNELINRYSICYRLLSILPERAFLPLNFTQLRFGSEIDTNDILKKISDYYNGVSDPSSLLTVEGSADVPLPFSAEDLTFLIVHRAYDTLLENLKSGKNVAEATRIFVGVFERVPESNVEKNGLSDYLSHDSLVEAIFMSLNSPEKETGSVYGIVDLYTNYLASRMDFIQSVKLLKLIVSSLWNYLVEPHRQLMAVKSLKVLQKCNYADYLEGVLSSAFIEEKDISRCLVVLELLWNQLEPGSGILRRPVELMADELFDEQNPHYLSVSKWVLSVINSGSSNRLFYLLTNDLLKFEFLKRDYLRDLDDLDMFTYRLQCLTSILKSNNSIVLEIFNTELTTIDSLADWENEDISTYKNLVIVIIMRFLRLKNNNNATSIRSALLLLEYLLNGSEQNFKWIVMFLLQMSSEYISKEGLESDLIAVSLLNIVSKVLRLSHENGIKLDMFDDDTTHLKYVDYLITSVASMESPLIVTSYVKLLRESLAYFESSIFRMILPLTASIVQCVHKLLDKEKKDGGYYQSIALLLTGLEELLEVSHKFLLADENEGYFSSVGSRGDFLQNMVSNVFSSDVSTNDVKVQGERDVILQSFKEVVTCTFHIWSWAHQVSTKAVRTPESDQTNHNSYKFKFTAKKLLEKLFLLEPLEVMEDLVIAPTDNDKLTLIHVLDGNRPALTIPYFFIGIVYRQNKNGNVRFSINGGSTKNGSNHLGSSLMNKLDSKALMLFLLKYASSLENAAVEDFYGDFAAFLKEISANYNLYGVISTSVLKFVGIIAEKLNKSRFGEQKRIRRELSETFTKYLPNALSSSPLDYENPYQSFENLEYVVKSLQYILNDSVGGEKFNSSLSTIVNQCITPYFKSKAETVVPECVLKLSLEIAKVGEKVKNWRLLVNDFFMDEKKFVLVENAIWKEIMYHWSHYSENKSKLINDLITAVDSKGAGMISFNSWSDSENDAKAQNILRLSFLLMISPVDSYLLQFQSLISLTCEYLVSKNVKLKSKCWILLRALFLRFSDSHFNEHWSMLTYSLQTNLQEFFESLHIQEEMDVGLLLQTCKTLDLLLALNFEGFSGTNEWLFVIDTINCIYKEYPFMSLVDEIYEFKEFERKTIKDVEPLDKVQTQVPLLAGVSSIKSYTQLKNFFQNLSYVHYEYIYSMKEVDRVKCDNDLFRDIFFLAE</sequence>
<keyword evidence="3" id="KW-0653">Protein transport</keyword>
<feature type="domain" description="DOP1 N-terminal" evidence="7">
    <location>
        <begin position="18"/>
        <end position="350"/>
    </location>
</feature>
<dbReference type="PANTHER" id="PTHR14042:SF24">
    <property type="entry name" value="PROTEIN DOPEY-1 HOMOLOG"/>
    <property type="match status" value="1"/>
</dbReference>
<reference evidence="10 11" key="1">
    <citation type="submission" date="2019-01" db="EMBL/GenBank/DDBJ databases">
        <title>Draft Genome Sequencing of Zygosaccharomyces mellis Ca-7.</title>
        <authorList>
            <person name="Shiwa Y."/>
            <person name="Kanesaki Y."/>
            <person name="Ishige T."/>
            <person name="Mura K."/>
            <person name="Hori T."/>
            <person name="Tamura T."/>
        </authorList>
    </citation>
    <scope>NUCLEOTIDE SEQUENCE [LARGE SCALE GENOMIC DNA]</scope>
    <source>
        <strain evidence="10 11">Ca-7</strain>
    </source>
</reference>
<dbReference type="GO" id="GO:0005829">
    <property type="term" value="C:cytosol"/>
    <property type="evidence" value="ECO:0007669"/>
    <property type="project" value="GOC"/>
</dbReference>